<dbReference type="AlphaFoldDB" id="A0A7W4VDP4"/>
<gene>
    <name evidence="1" type="ORF">FHX61_004354</name>
</gene>
<evidence type="ECO:0000313" key="2">
    <source>
        <dbReference type="Proteomes" id="UP000578036"/>
    </source>
</evidence>
<reference evidence="1 2" key="1">
    <citation type="submission" date="2020-08" db="EMBL/GenBank/DDBJ databases">
        <title>Genomic Encyclopedia of Type Strains, Phase IV (KMG-V): Genome sequencing to study the core and pangenomes of soil and plant-associated prokaryotes.</title>
        <authorList>
            <person name="Whitman W."/>
        </authorList>
    </citation>
    <scope>NUCLEOTIDE SEQUENCE [LARGE SCALE GENOMIC DNA]</scope>
    <source>
        <strain evidence="1 2">SLV-2362</strain>
    </source>
</reference>
<organism evidence="1 2">
    <name type="scientific">Cupriavidus alkaliphilus</name>
    <dbReference type="NCBI Taxonomy" id="942866"/>
    <lineage>
        <taxon>Bacteria</taxon>
        <taxon>Pseudomonadati</taxon>
        <taxon>Pseudomonadota</taxon>
        <taxon>Betaproteobacteria</taxon>
        <taxon>Burkholderiales</taxon>
        <taxon>Burkholderiaceae</taxon>
        <taxon>Cupriavidus</taxon>
    </lineage>
</organism>
<dbReference type="EMBL" id="JACHWF010000005">
    <property type="protein sequence ID" value="MBB3009681.1"/>
    <property type="molecule type" value="Genomic_DNA"/>
</dbReference>
<comment type="caution">
    <text evidence="1">The sequence shown here is derived from an EMBL/GenBank/DDBJ whole genome shotgun (WGS) entry which is preliminary data.</text>
</comment>
<dbReference type="Proteomes" id="UP000578036">
    <property type="component" value="Unassembled WGS sequence"/>
</dbReference>
<proteinExistence type="predicted"/>
<accession>A0A7W4VDP4</accession>
<protein>
    <submittedName>
        <fullName evidence="1">GntR family transcriptional regulator</fullName>
    </submittedName>
</protein>
<keyword evidence="2" id="KW-1185">Reference proteome</keyword>
<sequence length="58" mass="6308">MPDPLSSGAPVAELRRYACVPSTTAAGAERIVYFARIEFPTEFVCLDFDLLAARPHPA</sequence>
<evidence type="ECO:0000313" key="1">
    <source>
        <dbReference type="EMBL" id="MBB3009681.1"/>
    </source>
</evidence>
<name>A0A7W4VDP4_9BURK</name>